<reference evidence="2" key="1">
    <citation type="submission" date="2020-03" db="EMBL/GenBank/DDBJ databases">
        <title>The deep terrestrial virosphere.</title>
        <authorList>
            <person name="Holmfeldt K."/>
            <person name="Nilsson E."/>
            <person name="Simone D."/>
            <person name="Lopez-Fernandez M."/>
            <person name="Wu X."/>
            <person name="de Brujin I."/>
            <person name="Lundin D."/>
            <person name="Andersson A."/>
            <person name="Bertilsson S."/>
            <person name="Dopson M."/>
        </authorList>
    </citation>
    <scope>NUCLEOTIDE SEQUENCE</scope>
    <source>
        <strain evidence="2">MM171A00110</strain>
    </source>
</reference>
<evidence type="ECO:0000259" key="1">
    <source>
        <dbReference type="Pfam" id="PF13472"/>
    </source>
</evidence>
<organism evidence="2">
    <name type="scientific">viral metagenome</name>
    <dbReference type="NCBI Taxonomy" id="1070528"/>
    <lineage>
        <taxon>unclassified sequences</taxon>
        <taxon>metagenomes</taxon>
        <taxon>organismal metagenomes</taxon>
    </lineage>
</organism>
<protein>
    <submittedName>
        <fullName evidence="2">Putative GDSL-like lipase/acylhydrolase</fullName>
    </submittedName>
</protein>
<proteinExistence type="predicted"/>
<dbReference type="AlphaFoldDB" id="A0A6M3M106"/>
<dbReference type="InterPro" id="IPR013830">
    <property type="entry name" value="SGNH_hydro"/>
</dbReference>
<name>A0A6M3M106_9ZZZZ</name>
<dbReference type="InterPro" id="IPR036514">
    <property type="entry name" value="SGNH_hydro_sf"/>
</dbReference>
<gene>
    <name evidence="2" type="ORF">MM171A00110_0041</name>
</gene>
<evidence type="ECO:0000313" key="2">
    <source>
        <dbReference type="EMBL" id="QJB01381.1"/>
    </source>
</evidence>
<dbReference type="GO" id="GO:0016787">
    <property type="term" value="F:hydrolase activity"/>
    <property type="evidence" value="ECO:0007669"/>
    <property type="project" value="UniProtKB-KW"/>
</dbReference>
<keyword evidence="2" id="KW-0378">Hydrolase</keyword>
<dbReference type="Gene3D" id="3.40.50.1110">
    <property type="entry name" value="SGNH hydrolase"/>
    <property type="match status" value="1"/>
</dbReference>
<feature type="domain" description="SGNH hydrolase-type esterase" evidence="1">
    <location>
        <begin position="323"/>
        <end position="416"/>
    </location>
</feature>
<dbReference type="EMBL" id="MT143708">
    <property type="protein sequence ID" value="QJB01381.1"/>
    <property type="molecule type" value="Genomic_DNA"/>
</dbReference>
<dbReference type="Pfam" id="PF13472">
    <property type="entry name" value="Lipase_GDSL_2"/>
    <property type="match status" value="1"/>
</dbReference>
<accession>A0A6M3M106</accession>
<dbReference type="SUPFAM" id="SSF52266">
    <property type="entry name" value="SGNH hydrolase"/>
    <property type="match status" value="1"/>
</dbReference>
<sequence length="453" mass="49087">MRYPLALLLCLVTSLSVAAEPTHNLNPAFVDLHFGTLSGVGWFPTEPGAIVEATANAPIPAGSFTIPVSNTSGFSRGQLACYEAEDKTFYPVVVKAVTDGALQIDRPLPSPIAAGGKVYNFYNNDSHANKYGFACVADDALRQLSTRPMLRRAAQFKVSSGWEPINGAQVTSVATVDYGGVGGQVADGLAMEVRTQAAGGGVASKAEVMFYENIVTNVVINPGTQAGKQSAALDISVVELRKTGEVIEAAKVRVNRDDTIISQDIPYTIIAGSKVRIKVTVPNSGDSVFYPGSITHYHALSQPEDLNHGKHVLFGDSWFVSGGDFHYRLIKRLDKAVVVSKGIVGNRIDQMVARFFKDVAPEKPDYVWINVSTNNYYFSTSNEDLQRQMTYLLDYIRSIGAKPIFFSPTVGAIVPNTNVNQLQKSRSYAINTLYVPAVMYYRSPLALPVISSN</sequence>